<feature type="domain" description="Pre-mRNA-splicing factor Syf1/CRNKL1-like C-terminal HAT-repeats" evidence="13">
    <location>
        <begin position="386"/>
        <end position="741"/>
    </location>
</feature>
<gene>
    <name evidence="15" type="ORF">OGAPHI_001883</name>
</gene>
<evidence type="ECO:0000256" key="9">
    <source>
        <dbReference type="ARBA" id="ARBA00037272"/>
    </source>
</evidence>
<dbReference type="GO" id="GO:0000349">
    <property type="term" value="P:generation of catalytic spliceosome for first transesterification step"/>
    <property type="evidence" value="ECO:0007669"/>
    <property type="project" value="TreeGrafter"/>
</dbReference>
<dbReference type="InterPro" id="IPR045075">
    <property type="entry name" value="Syf1-like"/>
</dbReference>
<dbReference type="SUPFAM" id="SSF48452">
    <property type="entry name" value="TPR-like"/>
    <property type="match status" value="3"/>
</dbReference>
<evidence type="ECO:0000256" key="1">
    <source>
        <dbReference type="ARBA" id="ARBA00004123"/>
    </source>
</evidence>
<evidence type="ECO:0000256" key="4">
    <source>
        <dbReference type="ARBA" id="ARBA00022664"/>
    </source>
</evidence>
<dbReference type="GO" id="GO:0071014">
    <property type="term" value="C:post-mRNA release spliceosomal complex"/>
    <property type="evidence" value="ECO:0007669"/>
    <property type="project" value="TreeGrafter"/>
</dbReference>
<keyword evidence="6" id="KW-0677">Repeat</keyword>
<evidence type="ECO:0000256" key="5">
    <source>
        <dbReference type="ARBA" id="ARBA00022728"/>
    </source>
</evidence>
<keyword evidence="16" id="KW-1185">Reference proteome</keyword>
<dbReference type="PANTHER" id="PTHR11246">
    <property type="entry name" value="PRE-MRNA SPLICING FACTOR"/>
    <property type="match status" value="1"/>
</dbReference>
<protein>
    <recommendedName>
        <fullName evidence="10">Pre-mRNA-splicing factor SYF1</fullName>
    </recommendedName>
    <alternativeName>
        <fullName evidence="11">Pre-mRNA-splicing factor syf1</fullName>
    </alternativeName>
</protein>
<feature type="domain" description="Pre-mRNA-splicing factor SYF1 central HAT repeats" evidence="12">
    <location>
        <begin position="184"/>
        <end position="378"/>
    </location>
</feature>
<comment type="function">
    <text evidence="9">Involved in pre-mRNA splicing and cell cycle progression.</text>
</comment>
<dbReference type="GO" id="GO:0071007">
    <property type="term" value="C:U2-type catalytic step 2 spliceosome"/>
    <property type="evidence" value="ECO:0007669"/>
    <property type="project" value="TreeGrafter"/>
</dbReference>
<dbReference type="InterPro" id="IPR055433">
    <property type="entry name" value="HAT_Syf1-like_N"/>
</dbReference>
<dbReference type="Proteomes" id="UP000769157">
    <property type="component" value="Unassembled WGS sequence"/>
</dbReference>
<name>A0A9P8PBB7_9ASCO</name>
<dbReference type="FunFam" id="1.25.40.10:FF:000137">
    <property type="entry name" value="Pre-mRNA-splicing factor syf1"/>
    <property type="match status" value="1"/>
</dbReference>
<keyword evidence="5" id="KW-0747">Spliceosome</keyword>
<evidence type="ECO:0000256" key="6">
    <source>
        <dbReference type="ARBA" id="ARBA00022737"/>
    </source>
</evidence>
<dbReference type="PANTHER" id="PTHR11246:SF5">
    <property type="entry name" value="PRE-MRNA-SPLICING FACTOR SYF1"/>
    <property type="match status" value="1"/>
</dbReference>
<comment type="caution">
    <text evidence="15">The sequence shown here is derived from an EMBL/GenBank/DDBJ whole genome shotgun (WGS) entry which is preliminary data.</text>
</comment>
<dbReference type="Pfam" id="PF23233">
    <property type="entry name" value="HAT_Syf1_CNRKL1_N"/>
    <property type="match status" value="1"/>
</dbReference>
<sequence length="970" mass="112623">MSLELVRPEDLDTEIGVQKQPYSLEKWLEYIGRKKERSNAEQIQLYRRALSRLPNSFKLWTGYIDLCESIAHPGDTKELVQIYETYVANLGEFVGAWTRFLGFLVKNINFLDITYIRLQFNTALRSLSVVQNFPIWRLFIEFADLVGGLTSFSIYKRYFILRAKLDSYPDLFADLPSLDETVQNLIQTTESDTEFRQVQAVIEQIIANDQLILQLSISELELCEKYWDLVLEYESDDHVVQKTYQHLTDKFPDQRVQFLTRLVDYYETQEKYIALEDLLETEIAATTRLQDFVDIYNEYLDVEERRIDLLAENIDQHSAELEVQIARFEKLVARRPLLASDTLLRHNPNDVAEWQHRISLYTDKNEQADCFARAMDTINPEKIELSGVFSKFWIEYSQFYASNGNIPIARKILQTATKVPFRHIDDLVEIWLYWAEWELDTDYHQAVRVMQTALERPKFDGKISYLDTALSAQTRVHKSLKLWEFYLDLVESSDDTEQVCTAYNKMIDLKVATVQTFLNYANYLEEKSLMEKSFQVYERGVLLFQYPVVFEIWSVYLTKALEYHEKLGMGLERIRDLFEDSLKGCPPDQAEWIFNQYGGFEETKGSKLVALKIYQRAIDYIPAYTKKLELYQTLIPKVFKFKSPESARAVYQHGLETVSVNTPGFLNILVQGFVNLELQLGQIKRCREIYKYAAELVFKFGKREKDLDEVWNAWKQFEVDNGTEESYKQLLRFKRHLENTSVNVRQKSQESLDFVKGETRGTMVSATVNDAEIDLDLDDIDGGGDGQTPVAIINGVEECDESSHFITDIDAQVRNICHDERFVGRRQSQVIASGQRLATELVKGKHGNMSWRTNGDNQISSPDFQRDVLLLWMALGEKLVPAFNVLLLLFAGYFRVEPDSWLWRSSGALFEVANKIKPWSDRKTRFSSRLRSIASATSVTWNSSKHKTVDCCANSHANNGITSSSWWPPC</sequence>
<keyword evidence="7" id="KW-0508">mRNA splicing</keyword>
<evidence type="ECO:0000256" key="2">
    <source>
        <dbReference type="ARBA" id="ARBA00008644"/>
    </source>
</evidence>
<keyword evidence="8" id="KW-0539">Nucleus</keyword>
<proteinExistence type="inferred from homology"/>
<reference evidence="15" key="2">
    <citation type="submission" date="2021-01" db="EMBL/GenBank/DDBJ databases">
        <authorList>
            <person name="Schikora-Tamarit M.A."/>
        </authorList>
    </citation>
    <scope>NUCLEOTIDE SEQUENCE</scope>
    <source>
        <strain evidence="15">CBS6075</strain>
    </source>
</reference>
<feature type="domain" description="Pre-mRNA-splicing factor Syf1-like N-terminal HAT-repeats" evidence="14">
    <location>
        <begin position="10"/>
        <end position="161"/>
    </location>
</feature>
<evidence type="ECO:0000256" key="11">
    <source>
        <dbReference type="ARBA" id="ARBA00067212"/>
    </source>
</evidence>
<keyword evidence="4" id="KW-0507">mRNA processing</keyword>
<evidence type="ECO:0000259" key="14">
    <source>
        <dbReference type="Pfam" id="PF23233"/>
    </source>
</evidence>
<evidence type="ECO:0000256" key="3">
    <source>
        <dbReference type="ARBA" id="ARBA00011524"/>
    </source>
</evidence>
<organism evidence="15 16">
    <name type="scientific">Ogataea philodendri</name>
    <dbReference type="NCBI Taxonomy" id="1378263"/>
    <lineage>
        <taxon>Eukaryota</taxon>
        <taxon>Fungi</taxon>
        <taxon>Dikarya</taxon>
        <taxon>Ascomycota</taxon>
        <taxon>Saccharomycotina</taxon>
        <taxon>Pichiomycetes</taxon>
        <taxon>Pichiales</taxon>
        <taxon>Pichiaceae</taxon>
        <taxon>Ogataea</taxon>
    </lineage>
</organism>
<evidence type="ECO:0000256" key="10">
    <source>
        <dbReference type="ARBA" id="ARBA00039472"/>
    </source>
</evidence>
<evidence type="ECO:0000256" key="7">
    <source>
        <dbReference type="ARBA" id="ARBA00023187"/>
    </source>
</evidence>
<dbReference type="GO" id="GO:0000974">
    <property type="term" value="C:Prp19 complex"/>
    <property type="evidence" value="ECO:0007669"/>
    <property type="project" value="TreeGrafter"/>
</dbReference>
<accession>A0A9P8PBB7</accession>
<dbReference type="Pfam" id="PF23231">
    <property type="entry name" value="HAT_Syf1_CNRKL1_C"/>
    <property type="match status" value="1"/>
</dbReference>
<evidence type="ECO:0000256" key="8">
    <source>
        <dbReference type="ARBA" id="ARBA00023242"/>
    </source>
</evidence>
<dbReference type="AlphaFoldDB" id="A0A9P8PBB7"/>
<dbReference type="GeneID" id="70233850"/>
<evidence type="ECO:0000313" key="15">
    <source>
        <dbReference type="EMBL" id="KAH3668129.1"/>
    </source>
</evidence>
<dbReference type="Gene3D" id="1.25.40.10">
    <property type="entry name" value="Tetratricopeptide repeat domain"/>
    <property type="match status" value="3"/>
</dbReference>
<dbReference type="SMART" id="SM00386">
    <property type="entry name" value="HAT"/>
    <property type="match status" value="10"/>
</dbReference>
<dbReference type="InterPro" id="IPR056350">
    <property type="entry name" value="HAT_Syf1_central"/>
</dbReference>
<dbReference type="OrthoDB" id="10067343at2759"/>
<comment type="similarity">
    <text evidence="2">Belongs to the crooked-neck family.</text>
</comment>
<dbReference type="InterPro" id="IPR011990">
    <property type="entry name" value="TPR-like_helical_dom_sf"/>
</dbReference>
<comment type="subunit">
    <text evidence="3">Associated with the spliceosome.</text>
</comment>
<dbReference type="EMBL" id="JAEUBE010000158">
    <property type="protein sequence ID" value="KAH3668129.1"/>
    <property type="molecule type" value="Genomic_DNA"/>
</dbReference>
<evidence type="ECO:0000259" key="13">
    <source>
        <dbReference type="Pfam" id="PF23231"/>
    </source>
</evidence>
<evidence type="ECO:0000313" key="16">
    <source>
        <dbReference type="Proteomes" id="UP000769157"/>
    </source>
</evidence>
<comment type="subcellular location">
    <subcellularLocation>
        <location evidence="1">Nucleus</location>
    </subcellularLocation>
</comment>
<evidence type="ECO:0000259" key="12">
    <source>
        <dbReference type="Pfam" id="PF23220"/>
    </source>
</evidence>
<reference evidence="15" key="1">
    <citation type="journal article" date="2021" name="Open Biol.">
        <title>Shared evolutionary footprints suggest mitochondrial oxidative damage underlies multiple complex I losses in fungi.</title>
        <authorList>
            <person name="Schikora-Tamarit M.A."/>
            <person name="Marcet-Houben M."/>
            <person name="Nosek J."/>
            <person name="Gabaldon T."/>
        </authorList>
    </citation>
    <scope>NUCLEOTIDE SEQUENCE</scope>
    <source>
        <strain evidence="15">CBS6075</strain>
    </source>
</reference>
<dbReference type="InterPro" id="IPR055430">
    <property type="entry name" value="HAT_Syf1_CNRKL1_C"/>
</dbReference>
<dbReference type="RefSeq" id="XP_046062543.1">
    <property type="nucleotide sequence ID" value="XM_046202692.1"/>
</dbReference>
<dbReference type="Pfam" id="PF23220">
    <property type="entry name" value="HAT_Syf1_M"/>
    <property type="match status" value="1"/>
</dbReference>
<dbReference type="InterPro" id="IPR003107">
    <property type="entry name" value="HAT"/>
</dbReference>